<feature type="region of interest" description="Disordered" evidence="10">
    <location>
        <begin position="495"/>
        <end position="516"/>
    </location>
</feature>
<evidence type="ECO:0000256" key="1">
    <source>
        <dbReference type="ARBA" id="ARBA00004123"/>
    </source>
</evidence>
<accession>A0ABR2X4S7</accession>
<keyword evidence="13" id="KW-1185">Reference proteome</keyword>
<evidence type="ECO:0000256" key="3">
    <source>
        <dbReference type="ARBA" id="ARBA00022723"/>
    </source>
</evidence>
<dbReference type="EMBL" id="JASJQH010000006">
    <property type="protein sequence ID" value="KAK9768749.1"/>
    <property type="molecule type" value="Genomic_DNA"/>
</dbReference>
<feature type="compositionally biased region" description="Polar residues" evidence="10">
    <location>
        <begin position="650"/>
        <end position="664"/>
    </location>
</feature>
<evidence type="ECO:0000313" key="13">
    <source>
        <dbReference type="Proteomes" id="UP001479436"/>
    </source>
</evidence>
<feature type="region of interest" description="Disordered" evidence="10">
    <location>
        <begin position="94"/>
        <end position="160"/>
    </location>
</feature>
<comment type="caution">
    <text evidence="12">The sequence shown here is derived from an EMBL/GenBank/DDBJ whole genome shotgun (WGS) entry which is preliminary data.</text>
</comment>
<keyword evidence="2" id="KW-0678">Repressor</keyword>
<evidence type="ECO:0000256" key="10">
    <source>
        <dbReference type="SAM" id="MobiDB-lite"/>
    </source>
</evidence>
<feature type="compositionally biased region" description="Basic and acidic residues" evidence="10">
    <location>
        <begin position="94"/>
        <end position="111"/>
    </location>
</feature>
<dbReference type="InterPro" id="IPR048420">
    <property type="entry name" value="Zap1-like_Znf1"/>
</dbReference>
<evidence type="ECO:0000313" key="12">
    <source>
        <dbReference type="EMBL" id="KAK9768749.1"/>
    </source>
</evidence>
<dbReference type="InterPro" id="IPR050806">
    <property type="entry name" value="pacC/RIM101"/>
</dbReference>
<comment type="subcellular location">
    <subcellularLocation>
        <location evidence="1">Nucleus</location>
    </subcellularLocation>
</comment>
<keyword evidence="4" id="KW-0677">Repeat</keyword>
<evidence type="ECO:0000256" key="8">
    <source>
        <dbReference type="ARBA" id="ARBA00038089"/>
    </source>
</evidence>
<evidence type="ECO:0000256" key="6">
    <source>
        <dbReference type="ARBA" id="ARBA00022833"/>
    </source>
</evidence>
<keyword evidence="5 9" id="KW-0863">Zinc-finger</keyword>
<proteinExistence type="inferred from homology"/>
<dbReference type="InterPro" id="IPR013087">
    <property type="entry name" value="Znf_C2H2_type"/>
</dbReference>
<dbReference type="Pfam" id="PF00096">
    <property type="entry name" value="zf-C2H2"/>
    <property type="match status" value="1"/>
</dbReference>
<evidence type="ECO:0000256" key="4">
    <source>
        <dbReference type="ARBA" id="ARBA00022737"/>
    </source>
</evidence>
<feature type="compositionally biased region" description="Low complexity" evidence="10">
    <location>
        <begin position="127"/>
        <end position="145"/>
    </location>
</feature>
<evidence type="ECO:0000256" key="9">
    <source>
        <dbReference type="PROSITE-ProRule" id="PRU00042"/>
    </source>
</evidence>
<dbReference type="PROSITE" id="PS50157">
    <property type="entry name" value="ZINC_FINGER_C2H2_2"/>
    <property type="match status" value="3"/>
</dbReference>
<feature type="domain" description="C2H2-type" evidence="11">
    <location>
        <begin position="51"/>
        <end position="80"/>
    </location>
</feature>
<evidence type="ECO:0000256" key="5">
    <source>
        <dbReference type="ARBA" id="ARBA00022771"/>
    </source>
</evidence>
<feature type="compositionally biased region" description="Polar residues" evidence="10">
    <location>
        <begin position="593"/>
        <end position="613"/>
    </location>
</feature>
<evidence type="ECO:0000256" key="7">
    <source>
        <dbReference type="ARBA" id="ARBA00023242"/>
    </source>
</evidence>
<feature type="compositionally biased region" description="Polar residues" evidence="10">
    <location>
        <begin position="507"/>
        <end position="516"/>
    </location>
</feature>
<feature type="region of interest" description="Disordered" evidence="10">
    <location>
        <begin position="644"/>
        <end position="674"/>
    </location>
</feature>
<dbReference type="InterPro" id="IPR036236">
    <property type="entry name" value="Znf_C2H2_sf"/>
</dbReference>
<feature type="compositionally biased region" description="Polar residues" evidence="10">
    <location>
        <begin position="547"/>
        <end position="566"/>
    </location>
</feature>
<dbReference type="PANTHER" id="PTHR47257:SF1">
    <property type="entry name" value="PH-RESPONSE TRANSCRIPTION FACTOR PACC_RIM101"/>
    <property type="match status" value="1"/>
</dbReference>
<feature type="compositionally biased region" description="Low complexity" evidence="10">
    <location>
        <begin position="197"/>
        <end position="209"/>
    </location>
</feature>
<feature type="region of interest" description="Disordered" evidence="10">
    <location>
        <begin position="194"/>
        <end position="217"/>
    </location>
</feature>
<feature type="region of interest" description="Disordered" evidence="10">
    <location>
        <begin position="547"/>
        <end position="613"/>
    </location>
</feature>
<keyword evidence="7" id="KW-0539">Nucleus</keyword>
<evidence type="ECO:0000259" key="11">
    <source>
        <dbReference type="PROSITE" id="PS50157"/>
    </source>
</evidence>
<dbReference type="Gene3D" id="3.30.160.60">
    <property type="entry name" value="Classic Zinc Finger"/>
    <property type="match status" value="2"/>
</dbReference>
<dbReference type="PROSITE" id="PS00028">
    <property type="entry name" value="ZINC_FINGER_C2H2_1"/>
    <property type="match status" value="2"/>
</dbReference>
<sequence>MSDSTTTESNSTEVLTCQWKDCSKTYPDPEALFTHLTEQHVGRKSTNNLCLDCHWGDCTIKTVKRDHITSHIRVHVPLKPFPCKDCDKAFKRRQDLKKHEKTHESPEERKKSLQIPETKTTRHRRTSSASSMGSSPGYVPVSPGSTAPESSDGLVPAFSPNSELSDNFDLATPIMNLTSDDFVDVKTDKNESFTFDNNGLTNQQTQNGNEVTPSGKKRNHEEYDVQNFFNDVKKQKLPIEYNTGMANMLDNIGKFIFDDSTELLNHQDDHDKEQLLNFFEALKGQIDPGTNNAFNSDYQMNVAQEFSLDFFNTEPLNSITNINLPDVSPAQQAPVDFTFHPSPLDNQYSVPFVDNNMYAASTLYPSADGFGQSFNTCSEFDIMQLPDELNSSSNFFPHISVAQQTEISFGIQNCGDIGSIPVDNSSNMLYPYLDPSAQQLYDSTLEQAPPVMDQEYVHPVISQVRKTSVNRQYEPSAPRLDYNMPHYTSISMFSQMSAPGEKRRTSDTSNNKSQASATTALLDDHNKEHLACTDTPVQRGAKFTSSVKSGDINSVQNQHNSSIQQEKSPKFTNKHPEGPTTRARLQSLPHNEALSSTRKNITHASDSNRNAENTMKSLKLVAADQKRAGHFKLVDMIIQKLKSTNDKDSQAQVLPVQNPSSNKQLADDEDSSDLMEKLQARLEAIRLGGKSA</sequence>
<comment type="similarity">
    <text evidence="8">Belongs to the pacC/RIM101 family.</text>
</comment>
<feature type="domain" description="C2H2-type" evidence="11">
    <location>
        <begin position="81"/>
        <end position="108"/>
    </location>
</feature>
<dbReference type="Pfam" id="PF21816">
    <property type="entry name" value="Zap1_zf1"/>
    <property type="match status" value="1"/>
</dbReference>
<protein>
    <recommendedName>
        <fullName evidence="11">C2H2-type domain-containing protein</fullName>
    </recommendedName>
</protein>
<dbReference type="Proteomes" id="UP001479436">
    <property type="component" value="Unassembled WGS sequence"/>
</dbReference>
<keyword evidence="3" id="KW-0479">Metal-binding</keyword>
<organism evidence="12 13">
    <name type="scientific">Basidiobolus ranarum</name>
    <dbReference type="NCBI Taxonomy" id="34480"/>
    <lineage>
        <taxon>Eukaryota</taxon>
        <taxon>Fungi</taxon>
        <taxon>Fungi incertae sedis</taxon>
        <taxon>Zoopagomycota</taxon>
        <taxon>Entomophthoromycotina</taxon>
        <taxon>Basidiobolomycetes</taxon>
        <taxon>Basidiobolales</taxon>
        <taxon>Basidiobolaceae</taxon>
        <taxon>Basidiobolus</taxon>
    </lineage>
</organism>
<evidence type="ECO:0000256" key="2">
    <source>
        <dbReference type="ARBA" id="ARBA00022491"/>
    </source>
</evidence>
<dbReference type="PANTHER" id="PTHR47257">
    <property type="entry name" value="PH-RESPONSE TRANSCRIPTION FACTOR PACC/RIM101"/>
    <property type="match status" value="1"/>
</dbReference>
<feature type="domain" description="C2H2-type" evidence="11">
    <location>
        <begin position="15"/>
        <end position="45"/>
    </location>
</feature>
<name>A0ABR2X4S7_9FUNG</name>
<dbReference type="SMART" id="SM00355">
    <property type="entry name" value="ZnF_C2H2"/>
    <property type="match status" value="3"/>
</dbReference>
<dbReference type="SUPFAM" id="SSF57667">
    <property type="entry name" value="beta-beta-alpha zinc fingers"/>
    <property type="match status" value="2"/>
</dbReference>
<reference evidence="12 13" key="1">
    <citation type="submission" date="2023-04" db="EMBL/GenBank/DDBJ databases">
        <title>Genome of Basidiobolus ranarum AG-B5.</title>
        <authorList>
            <person name="Stajich J.E."/>
            <person name="Carter-House D."/>
            <person name="Gryganskyi A."/>
        </authorList>
    </citation>
    <scope>NUCLEOTIDE SEQUENCE [LARGE SCALE GENOMIC DNA]</scope>
    <source>
        <strain evidence="12 13">AG-B5</strain>
    </source>
</reference>
<gene>
    <name evidence="12" type="ORF">K7432_000353</name>
</gene>
<keyword evidence="6" id="KW-0862">Zinc</keyword>